<evidence type="ECO:0000313" key="2">
    <source>
        <dbReference type="Proteomes" id="UP001283361"/>
    </source>
</evidence>
<sequence>MAAEMLTLLYCLKKRRCYRRRFWVHKIHQRREIYGEFHHLVDEVLSDEEKCLSYIRMKPSTFHRLLELIGPHIAKRETDFRKPIPAKTCDNIEISITESSIVGIGDTDSGRARLAGKTMIWNTRCTRGMCQHYLQMQFLLM</sequence>
<dbReference type="EMBL" id="JAWDGP010006106">
    <property type="protein sequence ID" value="KAK3747151.1"/>
    <property type="molecule type" value="Genomic_DNA"/>
</dbReference>
<gene>
    <name evidence="1" type="ORF">RRG08_035697</name>
</gene>
<dbReference type="Proteomes" id="UP001283361">
    <property type="component" value="Unassembled WGS sequence"/>
</dbReference>
<evidence type="ECO:0000313" key="1">
    <source>
        <dbReference type="EMBL" id="KAK3747151.1"/>
    </source>
</evidence>
<dbReference type="AlphaFoldDB" id="A0AAE0YJG8"/>
<accession>A0AAE0YJG8</accession>
<protein>
    <submittedName>
        <fullName evidence="1">Uncharacterized protein</fullName>
    </submittedName>
</protein>
<organism evidence="1 2">
    <name type="scientific">Elysia crispata</name>
    <name type="common">lettuce slug</name>
    <dbReference type="NCBI Taxonomy" id="231223"/>
    <lineage>
        <taxon>Eukaryota</taxon>
        <taxon>Metazoa</taxon>
        <taxon>Spiralia</taxon>
        <taxon>Lophotrochozoa</taxon>
        <taxon>Mollusca</taxon>
        <taxon>Gastropoda</taxon>
        <taxon>Heterobranchia</taxon>
        <taxon>Euthyneura</taxon>
        <taxon>Panpulmonata</taxon>
        <taxon>Sacoglossa</taxon>
        <taxon>Placobranchoidea</taxon>
        <taxon>Plakobranchidae</taxon>
        <taxon>Elysia</taxon>
    </lineage>
</organism>
<proteinExistence type="predicted"/>
<comment type="caution">
    <text evidence="1">The sequence shown here is derived from an EMBL/GenBank/DDBJ whole genome shotgun (WGS) entry which is preliminary data.</text>
</comment>
<name>A0AAE0YJG8_9GAST</name>
<reference evidence="1" key="1">
    <citation type="journal article" date="2023" name="G3 (Bethesda)">
        <title>A reference genome for the long-term kleptoplast-retaining sea slug Elysia crispata morphotype clarki.</title>
        <authorList>
            <person name="Eastman K.E."/>
            <person name="Pendleton A.L."/>
            <person name="Shaikh M.A."/>
            <person name="Suttiyut T."/>
            <person name="Ogas R."/>
            <person name="Tomko P."/>
            <person name="Gavelis G."/>
            <person name="Widhalm J.R."/>
            <person name="Wisecaver J.H."/>
        </authorList>
    </citation>
    <scope>NUCLEOTIDE SEQUENCE</scope>
    <source>
        <strain evidence="1">ECLA1</strain>
    </source>
</reference>
<keyword evidence="2" id="KW-1185">Reference proteome</keyword>